<dbReference type="PANTHER" id="PTHR42991">
    <property type="entry name" value="ALDEHYDE DEHYDROGENASE"/>
    <property type="match status" value="1"/>
</dbReference>
<name>A0A7Z0PER0_9FUSO</name>
<dbReference type="InterPro" id="IPR016160">
    <property type="entry name" value="Ald_DH_CS_CYS"/>
</dbReference>
<dbReference type="Gene3D" id="3.40.605.10">
    <property type="entry name" value="Aldehyde Dehydrogenase, Chain A, domain 1"/>
    <property type="match status" value="1"/>
</dbReference>
<feature type="domain" description="Aldehyde dehydrogenase" evidence="6">
    <location>
        <begin position="2"/>
        <end position="453"/>
    </location>
</feature>
<dbReference type="SUPFAM" id="SSF53720">
    <property type="entry name" value="ALDH-like"/>
    <property type="match status" value="1"/>
</dbReference>
<dbReference type="CDD" id="cd07082">
    <property type="entry name" value="ALDH_F11_NP-GAPDH"/>
    <property type="match status" value="1"/>
</dbReference>
<evidence type="ECO:0000259" key="6">
    <source>
        <dbReference type="Pfam" id="PF00171"/>
    </source>
</evidence>
<evidence type="ECO:0000313" key="7">
    <source>
        <dbReference type="EMBL" id="NYV27406.1"/>
    </source>
</evidence>
<comment type="caution">
    <text evidence="7">The sequence shown here is derived from an EMBL/GenBank/DDBJ whole genome shotgun (WGS) entry which is preliminary data.</text>
</comment>
<evidence type="ECO:0000256" key="5">
    <source>
        <dbReference type="RuleBase" id="RU003345"/>
    </source>
</evidence>
<dbReference type="AlphaFoldDB" id="A0A7Z0PER0"/>
<reference evidence="7 8" key="1">
    <citation type="submission" date="2020-05" db="EMBL/GenBank/DDBJ databases">
        <title>Streptobacillus felis strain LHL191014123.</title>
        <authorList>
            <person name="Fawzy A."/>
            <person name="Rau J."/>
            <person name="Risse K."/>
            <person name="Schauerte N."/>
            <person name="Geiger C."/>
            <person name="Blom J."/>
            <person name="Imirzalioglu C."/>
            <person name="Falgenhauer J."/>
            <person name="Bach A."/>
            <person name="Herden C."/>
            <person name="Eisenberg T."/>
        </authorList>
    </citation>
    <scope>NUCLEOTIDE SEQUENCE [LARGE SCALE GENOMIC DNA]</scope>
    <source>
        <strain evidence="7 8">LHL191014123</strain>
    </source>
</reference>
<keyword evidence="3 5" id="KW-0560">Oxidoreductase</keyword>
<protein>
    <submittedName>
        <fullName evidence="7">NADP-dependent glyceraldehyde-3-phosphate dehydrogenase</fullName>
    </submittedName>
</protein>
<evidence type="ECO:0000313" key="8">
    <source>
        <dbReference type="Proteomes" id="UP000526184"/>
    </source>
</evidence>
<evidence type="ECO:0000256" key="2">
    <source>
        <dbReference type="ARBA" id="ARBA00022857"/>
    </source>
</evidence>
<sequence length="457" mass="50424">MEIDVLSPIDGSLLGSVKKMFKEDVDNIYVKSRNSFKLWKDLSTAKRSEYMYKASEILEKNKEKIADIMSKEISKPYKDSMIEVERTVGLIKYSAEEGMRIFGEVIEGKNYDDSSKTKVAIVKREPVGVVLAISPFNYPINLAASKIVPALISGNTVVFKPASQGVLSGIELVKCFEEAGLPEGVLQVVTGKGSEIGDYLNTHKEIDFINFTGSTPIGERIGMQAKMKPILLELGGKDAAIVLEDADLDKASKDIVSGAFSYSGQRCTAIKRVLVIDKIADELILKIKEKVSKLRVGNPFDDVEITPLIDEKSAIFVEELINDAISKGAIALTEIKREKNLIYPLLLDKVTEDMDIAWVEPFGPVLPIIRVKTEEEALEIANKSEYGLQSSIFTNNIDKAFKFANNLEVGTVHINNKTQRGPDNFPFLGIKNSGAGVQGIRHSILSMTKIKTIVIDM</sequence>
<dbReference type="InterPro" id="IPR016163">
    <property type="entry name" value="Ald_DH_C"/>
</dbReference>
<keyword evidence="8" id="KW-1185">Reference proteome</keyword>
<dbReference type="InterPro" id="IPR016161">
    <property type="entry name" value="Ald_DH/histidinol_DH"/>
</dbReference>
<feature type="active site" evidence="4">
    <location>
        <position position="233"/>
    </location>
</feature>
<dbReference type="InterPro" id="IPR051020">
    <property type="entry name" value="ALDH-related_metabolic_enz"/>
</dbReference>
<proteinExistence type="inferred from homology"/>
<accession>A0A7Z0PER0</accession>
<gene>
    <name evidence="7" type="ORF">HP397_01010</name>
</gene>
<dbReference type="Proteomes" id="UP000526184">
    <property type="component" value="Unassembled WGS sequence"/>
</dbReference>
<dbReference type="InterPro" id="IPR029510">
    <property type="entry name" value="Ald_DH_CS_GLU"/>
</dbReference>
<dbReference type="Gene3D" id="3.40.309.10">
    <property type="entry name" value="Aldehyde Dehydrogenase, Chain A, domain 2"/>
    <property type="match status" value="1"/>
</dbReference>
<keyword evidence="2" id="KW-0521">NADP</keyword>
<evidence type="ECO:0000256" key="4">
    <source>
        <dbReference type="PROSITE-ProRule" id="PRU10007"/>
    </source>
</evidence>
<dbReference type="FunFam" id="3.40.605.10:FF:000007">
    <property type="entry name" value="NAD/NADP-dependent betaine aldehyde dehydrogenase"/>
    <property type="match status" value="1"/>
</dbReference>
<dbReference type="GO" id="GO:0008911">
    <property type="term" value="F:lactaldehyde dehydrogenase (NAD+) activity"/>
    <property type="evidence" value="ECO:0007669"/>
    <property type="project" value="TreeGrafter"/>
</dbReference>
<dbReference type="PROSITE" id="PS00687">
    <property type="entry name" value="ALDEHYDE_DEHYDR_GLU"/>
    <property type="match status" value="1"/>
</dbReference>
<dbReference type="Pfam" id="PF00171">
    <property type="entry name" value="Aldedh"/>
    <property type="match status" value="1"/>
</dbReference>
<evidence type="ECO:0000256" key="3">
    <source>
        <dbReference type="ARBA" id="ARBA00023002"/>
    </source>
</evidence>
<organism evidence="7 8">
    <name type="scientific">Streptobacillus felis</name>
    <dbReference type="NCBI Taxonomy" id="1384509"/>
    <lineage>
        <taxon>Bacteria</taxon>
        <taxon>Fusobacteriati</taxon>
        <taxon>Fusobacteriota</taxon>
        <taxon>Fusobacteriia</taxon>
        <taxon>Fusobacteriales</taxon>
        <taxon>Leptotrichiaceae</taxon>
        <taxon>Streptobacillus</taxon>
    </lineage>
</organism>
<dbReference type="InterPro" id="IPR016162">
    <property type="entry name" value="Ald_DH_N"/>
</dbReference>
<evidence type="ECO:0000256" key="1">
    <source>
        <dbReference type="ARBA" id="ARBA00009986"/>
    </source>
</evidence>
<dbReference type="PANTHER" id="PTHR42991:SF1">
    <property type="entry name" value="ALDEHYDE DEHYDROGENASE"/>
    <property type="match status" value="1"/>
</dbReference>
<comment type="similarity">
    <text evidence="1 5">Belongs to the aldehyde dehydrogenase family.</text>
</comment>
<dbReference type="FunFam" id="3.40.309.10:FF:000022">
    <property type="entry name" value="NADP-dependent glyceraldehyde-3-phosphate dehydrogenase"/>
    <property type="match status" value="1"/>
</dbReference>
<dbReference type="EMBL" id="JABMKT010000002">
    <property type="protein sequence ID" value="NYV27406.1"/>
    <property type="molecule type" value="Genomic_DNA"/>
</dbReference>
<dbReference type="InterPro" id="IPR015590">
    <property type="entry name" value="Aldehyde_DH_dom"/>
</dbReference>
<dbReference type="PROSITE" id="PS00070">
    <property type="entry name" value="ALDEHYDE_DEHYDR_CYS"/>
    <property type="match status" value="1"/>
</dbReference>